<accession>A0ABV6DFU1</accession>
<reference evidence="2 3" key="1">
    <citation type="submission" date="2024-09" db="EMBL/GenBank/DDBJ databases">
        <authorList>
            <person name="Sun Q."/>
            <person name="Mori K."/>
        </authorList>
    </citation>
    <scope>NUCLEOTIDE SEQUENCE [LARGE SCALE GENOMIC DNA]</scope>
    <source>
        <strain evidence="2 3">CCM 7759</strain>
    </source>
</reference>
<keyword evidence="3" id="KW-1185">Reference proteome</keyword>
<evidence type="ECO:0000313" key="2">
    <source>
        <dbReference type="EMBL" id="MFC0211503.1"/>
    </source>
</evidence>
<protein>
    <submittedName>
        <fullName evidence="2">PadR family transcriptional regulator</fullName>
    </submittedName>
</protein>
<organism evidence="2 3">
    <name type="scientific">Paenibacillus chartarius</name>
    <dbReference type="NCBI Taxonomy" id="747481"/>
    <lineage>
        <taxon>Bacteria</taxon>
        <taxon>Bacillati</taxon>
        <taxon>Bacillota</taxon>
        <taxon>Bacilli</taxon>
        <taxon>Bacillales</taxon>
        <taxon>Paenibacillaceae</taxon>
        <taxon>Paenibacillus</taxon>
    </lineage>
</organism>
<gene>
    <name evidence="2" type="ORF">ACFFK0_03400</name>
</gene>
<dbReference type="InterPro" id="IPR036390">
    <property type="entry name" value="WH_DNA-bd_sf"/>
</dbReference>
<dbReference type="RefSeq" id="WP_377468484.1">
    <property type="nucleotide sequence ID" value="NZ_JBHLWN010000019.1"/>
</dbReference>
<dbReference type="InterPro" id="IPR036388">
    <property type="entry name" value="WH-like_DNA-bd_sf"/>
</dbReference>
<dbReference type="Proteomes" id="UP001589776">
    <property type="component" value="Unassembled WGS sequence"/>
</dbReference>
<comment type="caution">
    <text evidence="2">The sequence shown here is derived from an EMBL/GenBank/DDBJ whole genome shotgun (WGS) entry which is preliminary data.</text>
</comment>
<dbReference type="InterPro" id="IPR005149">
    <property type="entry name" value="Tscrpt_reg_PadR_N"/>
</dbReference>
<dbReference type="EMBL" id="JBHLWN010000019">
    <property type="protein sequence ID" value="MFC0211503.1"/>
    <property type="molecule type" value="Genomic_DNA"/>
</dbReference>
<feature type="domain" description="Transcription regulator PadR N-terminal" evidence="1">
    <location>
        <begin position="7"/>
        <end position="82"/>
    </location>
</feature>
<sequence>MSLKLLILGLLMERDMHPYEMIQLVKERNFHKFIKFQEGSLYYAVDQLRKDDCIDVARVVREASRPDRTVYRIMPPGRDLFQELLLEQFKAQKVIEHPLFTALPFAYLGDQAKLAGLIAEKLEQAKAKAELMRGAYHAHVGEVPKSVLHLMAASYMHIVTDVKWLKRLHKDAVEGRLGSFSESWDLDEELDEDWDET</sequence>
<dbReference type="Pfam" id="PF03551">
    <property type="entry name" value="PadR"/>
    <property type="match status" value="1"/>
</dbReference>
<dbReference type="PANTHER" id="PTHR33169:SF27">
    <property type="entry name" value="TRANSCRIPTIONAL REGULATOR PADR FAMILY PROTEIN"/>
    <property type="match status" value="1"/>
</dbReference>
<dbReference type="InterPro" id="IPR052509">
    <property type="entry name" value="Metal_resp_DNA-bind_regulator"/>
</dbReference>
<name>A0ABV6DFU1_9BACL</name>
<evidence type="ECO:0000313" key="3">
    <source>
        <dbReference type="Proteomes" id="UP001589776"/>
    </source>
</evidence>
<dbReference type="SUPFAM" id="SSF46785">
    <property type="entry name" value="Winged helix' DNA-binding domain"/>
    <property type="match status" value="1"/>
</dbReference>
<dbReference type="PANTHER" id="PTHR33169">
    <property type="entry name" value="PADR-FAMILY TRANSCRIPTIONAL REGULATOR"/>
    <property type="match status" value="1"/>
</dbReference>
<dbReference type="Gene3D" id="1.10.10.10">
    <property type="entry name" value="Winged helix-like DNA-binding domain superfamily/Winged helix DNA-binding domain"/>
    <property type="match status" value="1"/>
</dbReference>
<proteinExistence type="predicted"/>
<evidence type="ECO:0000259" key="1">
    <source>
        <dbReference type="Pfam" id="PF03551"/>
    </source>
</evidence>